<dbReference type="SUPFAM" id="SSF49879">
    <property type="entry name" value="SMAD/FHA domain"/>
    <property type="match status" value="1"/>
</dbReference>
<evidence type="ECO:0000256" key="1">
    <source>
        <dbReference type="SAM" id="MobiDB-lite"/>
    </source>
</evidence>
<protein>
    <recommendedName>
        <fullName evidence="3">FHA domain-containing protein</fullName>
    </recommendedName>
</protein>
<feature type="transmembrane region" description="Helical" evidence="2">
    <location>
        <begin position="349"/>
        <end position="369"/>
    </location>
</feature>
<dbReference type="HOGENOM" id="CLU_739999_0_0_1"/>
<feature type="compositionally biased region" description="Basic and acidic residues" evidence="1">
    <location>
        <begin position="132"/>
        <end position="160"/>
    </location>
</feature>
<evidence type="ECO:0000313" key="4">
    <source>
        <dbReference type="EMBL" id="KEZ38796.1"/>
    </source>
</evidence>
<feature type="compositionally biased region" description="Basic and acidic residues" evidence="1">
    <location>
        <begin position="168"/>
        <end position="186"/>
    </location>
</feature>
<feature type="domain" description="FHA" evidence="3">
    <location>
        <begin position="1"/>
        <end position="35"/>
    </location>
</feature>
<dbReference type="InterPro" id="IPR050923">
    <property type="entry name" value="Cell_Proc_Reg/RNA_Proc"/>
</dbReference>
<evidence type="ECO:0000259" key="3">
    <source>
        <dbReference type="PROSITE" id="PS50006"/>
    </source>
</evidence>
<reference evidence="4 5" key="1">
    <citation type="journal article" date="2014" name="Genome Announc.">
        <title>Draft genome sequence of the pathogenic fungus Scedosporium apiospermum.</title>
        <authorList>
            <person name="Vandeputte P."/>
            <person name="Ghamrawi S."/>
            <person name="Rechenmann M."/>
            <person name="Iltis A."/>
            <person name="Giraud S."/>
            <person name="Fleury M."/>
            <person name="Thornton C."/>
            <person name="Delhaes L."/>
            <person name="Meyer W."/>
            <person name="Papon N."/>
            <person name="Bouchara J.P."/>
        </authorList>
    </citation>
    <scope>NUCLEOTIDE SEQUENCE [LARGE SCALE GENOMIC DNA]</scope>
    <source>
        <strain evidence="4 5">IHEM 14462</strain>
    </source>
</reference>
<evidence type="ECO:0000256" key="2">
    <source>
        <dbReference type="SAM" id="Phobius"/>
    </source>
</evidence>
<keyword evidence="5" id="KW-1185">Reference proteome</keyword>
<comment type="caution">
    <text evidence="4">The sequence shown here is derived from an EMBL/GenBank/DDBJ whole genome shotgun (WGS) entry which is preliminary data.</text>
</comment>
<keyword evidence="2" id="KW-0812">Transmembrane</keyword>
<feature type="region of interest" description="Disordered" evidence="1">
    <location>
        <begin position="121"/>
        <end position="203"/>
    </location>
</feature>
<accession>A0A084FUN4</accession>
<dbReference type="OrthoDB" id="4096268at2759"/>
<keyword evidence="2" id="KW-0472">Membrane</keyword>
<name>A0A084FUN4_PSEDA</name>
<dbReference type="Proteomes" id="UP000028545">
    <property type="component" value="Unassembled WGS sequence"/>
</dbReference>
<dbReference type="EMBL" id="JOWA01000176">
    <property type="protein sequence ID" value="KEZ38796.1"/>
    <property type="molecule type" value="Genomic_DNA"/>
</dbReference>
<dbReference type="Pfam" id="PF00498">
    <property type="entry name" value="FHA"/>
    <property type="match status" value="1"/>
</dbReference>
<dbReference type="InterPro" id="IPR000253">
    <property type="entry name" value="FHA_dom"/>
</dbReference>
<dbReference type="InterPro" id="IPR008984">
    <property type="entry name" value="SMAD_FHA_dom_sf"/>
</dbReference>
<evidence type="ECO:0000313" key="5">
    <source>
        <dbReference type="Proteomes" id="UP000028545"/>
    </source>
</evidence>
<dbReference type="AlphaFoldDB" id="A0A084FUN4"/>
<dbReference type="KEGG" id="sapo:SAPIO_CDS10836"/>
<organism evidence="4 5">
    <name type="scientific">Pseudallescheria apiosperma</name>
    <name type="common">Scedosporium apiospermum</name>
    <dbReference type="NCBI Taxonomy" id="563466"/>
    <lineage>
        <taxon>Eukaryota</taxon>
        <taxon>Fungi</taxon>
        <taxon>Dikarya</taxon>
        <taxon>Ascomycota</taxon>
        <taxon>Pezizomycotina</taxon>
        <taxon>Sordariomycetes</taxon>
        <taxon>Hypocreomycetidae</taxon>
        <taxon>Microascales</taxon>
        <taxon>Microascaceae</taxon>
        <taxon>Scedosporium</taxon>
    </lineage>
</organism>
<dbReference type="GeneID" id="27720072"/>
<keyword evidence="2" id="KW-1133">Transmembrane helix</keyword>
<dbReference type="PANTHER" id="PTHR23308">
    <property type="entry name" value="NUCLEAR INHIBITOR OF PROTEIN PHOSPHATASE-1"/>
    <property type="match status" value="1"/>
</dbReference>
<gene>
    <name evidence="4" type="ORF">SAPIO_CDS10836</name>
</gene>
<feature type="region of interest" description="Disordered" evidence="1">
    <location>
        <begin position="275"/>
        <end position="301"/>
    </location>
</feature>
<sequence length="374" mass="40978">MSRVHAELFADLRYLRVYLKDARSSHGTMINDIKLDPVVQHPVKDGDLLTFGVAIRNGSDVVHPIKARIGVKYRKIKLTREHMQGTFVVPDEDSEYESEPTDLIGRAVEIMKRCGPESFIDLTEETTLHPVETQKQEEVSREEVGGDDLARKDDEAGGEHETEEQQEGIERGEAGEHDESPEHETEERVEEDETVLPDGISEIRDHEEVAYEISAVEETVQDLIVETADNDATDSVINGDATTEPITENLDLSSSSESSVVDADITLVDLDEVNEPSQDACPASPSTPNKKRKAEEMSTDEVEDVVALPPLLISDPSPVIPEPIVVIPLNNSQEEPRPIKRFHGAAGKVGYAALGTLVGGIAIFTTLVASGPTF</sequence>
<dbReference type="RefSeq" id="XP_016638595.1">
    <property type="nucleotide sequence ID" value="XM_016784373.1"/>
</dbReference>
<dbReference type="PROSITE" id="PS50006">
    <property type="entry name" value="FHA_DOMAIN"/>
    <property type="match status" value="1"/>
</dbReference>
<dbReference type="VEuPathDB" id="FungiDB:SAPIO_CDS10836"/>
<dbReference type="Gene3D" id="2.60.200.20">
    <property type="match status" value="1"/>
</dbReference>
<proteinExistence type="predicted"/>